<feature type="domain" description="CCHC-type" evidence="4">
    <location>
        <begin position="525"/>
        <end position="540"/>
    </location>
</feature>
<keyword evidence="2" id="KW-0862">Zinc</keyword>
<feature type="region of interest" description="Disordered" evidence="3">
    <location>
        <begin position="505"/>
        <end position="531"/>
    </location>
</feature>
<evidence type="ECO:0000256" key="1">
    <source>
        <dbReference type="ARBA" id="ARBA00023125"/>
    </source>
</evidence>
<reference evidence="6 7" key="1">
    <citation type="journal article" date="2018" name="Sci. Rep.">
        <title>Characterisation of pathogen-specific regions and novel effector candidates in Fusarium oxysporum f. sp. cepae.</title>
        <authorList>
            <person name="Armitage A.D."/>
            <person name="Taylor A."/>
            <person name="Sobczyk M.K."/>
            <person name="Baxter L."/>
            <person name="Greenfield B.P."/>
            <person name="Bates H.J."/>
            <person name="Wilson F."/>
            <person name="Jackson A.C."/>
            <person name="Ott S."/>
            <person name="Harrison R.J."/>
            <person name="Clarkson J.P."/>
        </authorList>
    </citation>
    <scope>NUCLEOTIDE SEQUENCE [LARGE SCALE GENOMIC DNA]</scope>
    <source>
        <strain evidence="6 7">FoC_Fus2</strain>
    </source>
</reference>
<dbReference type="Pfam" id="PF00561">
    <property type="entry name" value="Abhydrolase_1"/>
    <property type="match status" value="1"/>
</dbReference>
<keyword evidence="2" id="KW-0479">Metal-binding</keyword>
<dbReference type="InterPro" id="IPR050863">
    <property type="entry name" value="CenT-Element_Derived"/>
</dbReference>
<comment type="caution">
    <text evidence="6">The sequence shown here is derived from an EMBL/GenBank/DDBJ whole genome shotgun (WGS) entry which is preliminary data.</text>
</comment>
<dbReference type="Gene3D" id="3.40.50.1820">
    <property type="entry name" value="alpha/beta hydrolase"/>
    <property type="match status" value="1"/>
</dbReference>
<dbReference type="InterPro" id="IPR001878">
    <property type="entry name" value="Znf_CCHC"/>
</dbReference>
<keyword evidence="2" id="KW-0863">Zinc-finger</keyword>
<dbReference type="InterPro" id="IPR029058">
    <property type="entry name" value="AB_hydrolase_fold"/>
</dbReference>
<dbReference type="EMBL" id="MRCU01000002">
    <property type="protein sequence ID" value="RKK25277.1"/>
    <property type="molecule type" value="Genomic_DNA"/>
</dbReference>
<organism evidence="6 7">
    <name type="scientific">Fusarium oxysporum f. sp. cepae</name>
    <dbReference type="NCBI Taxonomy" id="396571"/>
    <lineage>
        <taxon>Eukaryota</taxon>
        <taxon>Fungi</taxon>
        <taxon>Dikarya</taxon>
        <taxon>Ascomycota</taxon>
        <taxon>Pezizomycotina</taxon>
        <taxon>Sordariomycetes</taxon>
        <taxon>Hypocreomycetidae</taxon>
        <taxon>Hypocreales</taxon>
        <taxon>Nectriaceae</taxon>
        <taxon>Fusarium</taxon>
        <taxon>Fusarium oxysporum species complex</taxon>
    </lineage>
</organism>
<dbReference type="InterPro" id="IPR004875">
    <property type="entry name" value="DDE_SF_endonuclease_dom"/>
</dbReference>
<feature type="compositionally biased region" description="Basic residues" evidence="3">
    <location>
        <begin position="469"/>
        <end position="480"/>
    </location>
</feature>
<keyword evidence="1" id="KW-0238">DNA-binding</keyword>
<dbReference type="InterPro" id="IPR006600">
    <property type="entry name" value="HTH_CenpB_DNA-bd_dom"/>
</dbReference>
<evidence type="ECO:0000256" key="3">
    <source>
        <dbReference type="SAM" id="MobiDB-lite"/>
    </source>
</evidence>
<feature type="domain" description="HTH CENPB-type" evidence="5">
    <location>
        <begin position="51"/>
        <end position="120"/>
    </location>
</feature>
<proteinExistence type="predicted"/>
<evidence type="ECO:0008006" key="8">
    <source>
        <dbReference type="Google" id="ProtNLM"/>
    </source>
</evidence>
<dbReference type="GO" id="GO:0003824">
    <property type="term" value="F:catalytic activity"/>
    <property type="evidence" value="ECO:0007669"/>
    <property type="project" value="InterPro"/>
</dbReference>
<sequence>MSQSSNEAKIILALQALENNPKLSLRKAATIYQVDRFALRRRQSGIQSRRDTIQKTRRLSDQEEQIVVQFVLDLDSRGFPSRLSYVEDIANSLLANRDAPRVGKRWAHNFVKRQQELKTRKSRRYDYQRAKCEDPTIICSWFRLVENTIAKYGIRSDDIWNFDETGFMMGMIEPGTVVTSSHRQGRPKQVQPGNREWITAIEGINAEGQSIPPFIIGAGQYHLANWYQECDLPGDWVIALSENGWTNNQLGLDWLKHFDRSTSKRSVGRYRLLILDGHESHHSIEFEEYCKENKIITLCMPAHASHLLQPLDVGCFGPLKRAYSREIERLMRCSINHISKTEFFPAFYAAHRAAITESNIKGGFRGAGLAPFNPENVISKLDVQLRTPTPPEEVVEPSTSWTSRTPKTILETQSHSIYLQERIRNHKSSSPESIIQAVKYFEKGQSILLHRIALLEDRNRHLEQQNKTVGRRRRGKRTRVQKGGPSTVEEASQVIDQMDVDTQVVAESSRSGRRARSERPGGRHCSKCGKAGHNARTCQESHCKRNPNVDTSDIRNTTYVNFVRSVTIPSGTTYRYVFAPPSDTTKPYLLFIHGFPETSYDWSHQITYFTEQGYGVIVPDLLGCGGTDTPRALTLYGFKNMAADVGQILDCEGVEKVIGVSHDLGSPLLSRFVISQPSRFTAVAFLGNGYFPPAARVDAAGVDFINEAALSRFGYETVGFWSFNNEENAAKVFDQHLESFSTLSFTRNTSLWIDHLAPTGAIRQWLMQDKMATDIFVSRARMEQWKTIIRENGGMDGPLRWYKAMIAGVNNPTEEELKGPGTISLPVLLVLAERDPVAIPSVQLSDTVPNAPNLRVRSVSAGHFLQLEAPYEINRHLELFFQDVSKIPVSKSDSIAVSFEY</sequence>
<dbReference type="GO" id="GO:0005634">
    <property type="term" value="C:nucleus"/>
    <property type="evidence" value="ECO:0007669"/>
    <property type="project" value="TreeGrafter"/>
</dbReference>
<dbReference type="GO" id="GO:0003677">
    <property type="term" value="F:DNA binding"/>
    <property type="evidence" value="ECO:0007669"/>
    <property type="project" value="UniProtKB-KW"/>
</dbReference>
<gene>
    <name evidence="6" type="ORF">BFJ65_g3184</name>
</gene>
<dbReference type="GO" id="GO:0008270">
    <property type="term" value="F:zinc ion binding"/>
    <property type="evidence" value="ECO:0007669"/>
    <property type="project" value="UniProtKB-KW"/>
</dbReference>
<feature type="region of interest" description="Disordered" evidence="3">
    <location>
        <begin position="465"/>
        <end position="490"/>
    </location>
</feature>
<dbReference type="SUPFAM" id="SSF53474">
    <property type="entry name" value="alpha/beta-Hydrolases"/>
    <property type="match status" value="1"/>
</dbReference>
<accession>A0A3L6NZG8</accession>
<dbReference type="InterPro" id="IPR000073">
    <property type="entry name" value="AB_hydrolase_1"/>
</dbReference>
<evidence type="ECO:0000313" key="6">
    <source>
        <dbReference type="EMBL" id="RKK25277.1"/>
    </source>
</evidence>
<dbReference type="PANTHER" id="PTHR19303">
    <property type="entry name" value="TRANSPOSON"/>
    <property type="match status" value="1"/>
</dbReference>
<protein>
    <recommendedName>
        <fullName evidence="8">CCHC-type domain-containing protein</fullName>
    </recommendedName>
</protein>
<evidence type="ECO:0000259" key="4">
    <source>
        <dbReference type="PROSITE" id="PS50158"/>
    </source>
</evidence>
<dbReference type="PROSITE" id="PS50158">
    <property type="entry name" value="ZF_CCHC"/>
    <property type="match status" value="1"/>
</dbReference>
<name>A0A3L6NZG8_FUSOX</name>
<evidence type="ECO:0000259" key="5">
    <source>
        <dbReference type="PROSITE" id="PS51253"/>
    </source>
</evidence>
<dbReference type="PRINTS" id="PR00412">
    <property type="entry name" value="EPOXHYDRLASE"/>
</dbReference>
<dbReference type="PROSITE" id="PS51253">
    <property type="entry name" value="HTH_CENPB"/>
    <property type="match status" value="1"/>
</dbReference>
<dbReference type="Pfam" id="PF03184">
    <property type="entry name" value="DDE_1"/>
    <property type="match status" value="1"/>
</dbReference>
<evidence type="ECO:0000313" key="7">
    <source>
        <dbReference type="Proteomes" id="UP000270866"/>
    </source>
</evidence>
<dbReference type="AlphaFoldDB" id="A0A3L6NZG8"/>
<dbReference type="InterPro" id="IPR000639">
    <property type="entry name" value="Epox_hydrolase-like"/>
</dbReference>
<dbReference type="SMART" id="SM00674">
    <property type="entry name" value="CENPB"/>
    <property type="match status" value="1"/>
</dbReference>
<evidence type="ECO:0000256" key="2">
    <source>
        <dbReference type="PROSITE-ProRule" id="PRU00047"/>
    </source>
</evidence>
<dbReference type="Proteomes" id="UP000270866">
    <property type="component" value="Chromosome 4"/>
</dbReference>
<dbReference type="PANTHER" id="PTHR19303:SF74">
    <property type="entry name" value="POGO TRANSPOSABLE ELEMENT WITH KRAB DOMAIN"/>
    <property type="match status" value="1"/>
</dbReference>